<evidence type="ECO:0000313" key="10">
    <source>
        <dbReference type="EMBL" id="TQJ09273.1"/>
    </source>
</evidence>
<evidence type="ECO:0000256" key="4">
    <source>
        <dbReference type="ARBA" id="ARBA00011881"/>
    </source>
</evidence>
<dbReference type="Pfam" id="PF00576">
    <property type="entry name" value="Transthyretin"/>
    <property type="match status" value="1"/>
</dbReference>
<dbReference type="PANTHER" id="PTHR10395:SF7">
    <property type="entry name" value="5-HYDROXYISOURATE HYDROLASE"/>
    <property type="match status" value="1"/>
</dbReference>
<dbReference type="CDD" id="cd05822">
    <property type="entry name" value="TLP_HIUase"/>
    <property type="match status" value="1"/>
</dbReference>
<comment type="catalytic activity">
    <reaction evidence="1 8">
        <text>5-hydroxyisourate + H2O = 5-hydroxy-2-oxo-4-ureido-2,5-dihydro-1H-imidazole-5-carboxylate + H(+)</text>
        <dbReference type="Rhea" id="RHEA:23736"/>
        <dbReference type="ChEBI" id="CHEBI:15377"/>
        <dbReference type="ChEBI" id="CHEBI:15378"/>
        <dbReference type="ChEBI" id="CHEBI:18072"/>
        <dbReference type="ChEBI" id="CHEBI:58639"/>
        <dbReference type="EC" id="3.5.2.17"/>
    </reaction>
</comment>
<dbReference type="OrthoDB" id="9792386at2"/>
<evidence type="ECO:0000256" key="5">
    <source>
        <dbReference type="ARBA" id="ARBA00022631"/>
    </source>
</evidence>
<protein>
    <recommendedName>
        <fullName evidence="8">5-hydroxyisourate hydrolase</fullName>
        <shortName evidence="8">HIU hydrolase</shortName>
        <shortName evidence="8">HIUHase</shortName>
        <ecNumber evidence="8">3.5.2.17</ecNumber>
    </recommendedName>
</protein>
<comment type="similarity">
    <text evidence="3 8">Belongs to the transthyretin family. 5-hydroxyisourate hydrolase subfamily.</text>
</comment>
<dbReference type="InterPro" id="IPR014306">
    <property type="entry name" value="Hydroxyisourate_hydrolase"/>
</dbReference>
<dbReference type="InterPro" id="IPR023418">
    <property type="entry name" value="Thyroxine_BS"/>
</dbReference>
<sequence>MSSLSTHVLDTSTGRPAVGVSVRLSAWDGAILAQDHTDDDGRVRALAPEGLEPGSYRLRFDTGAWFAAQGVRGFYPEAVVSFTVAEGQEDEHFHVPLLLSPFGWSTYRGS</sequence>
<proteinExistence type="inferred from homology"/>
<evidence type="ECO:0000256" key="6">
    <source>
        <dbReference type="ARBA" id="ARBA00022801"/>
    </source>
</evidence>
<keyword evidence="6 8" id="KW-0378">Hydrolase</keyword>
<comment type="function">
    <text evidence="2">Catalyzes the hydrolysis of 5-hydroxyisourate (HIU) to 2-oxo-4-hydroxy-4-carboxy-5-ureidoimidazoline (OHCU).</text>
</comment>
<evidence type="ECO:0000256" key="1">
    <source>
        <dbReference type="ARBA" id="ARBA00001043"/>
    </source>
</evidence>
<dbReference type="InterPro" id="IPR036817">
    <property type="entry name" value="Transthyretin/HIU_hydrolase_sf"/>
</dbReference>
<dbReference type="PRINTS" id="PR00189">
    <property type="entry name" value="TRNSTHYRETIN"/>
</dbReference>
<dbReference type="GO" id="GO:0006144">
    <property type="term" value="P:purine nucleobase metabolic process"/>
    <property type="evidence" value="ECO:0007669"/>
    <property type="project" value="UniProtKB-KW"/>
</dbReference>
<feature type="binding site" evidence="7">
    <location>
        <position position="42"/>
    </location>
    <ligand>
        <name>substrate</name>
    </ligand>
</feature>
<keyword evidence="11" id="KW-1185">Reference proteome</keyword>
<name>A0A542E1Q3_9MICO</name>
<dbReference type="EMBL" id="VFMN01000001">
    <property type="protein sequence ID" value="TQJ09273.1"/>
    <property type="molecule type" value="Genomic_DNA"/>
</dbReference>
<dbReference type="NCBIfam" id="TIGR02962">
    <property type="entry name" value="hdxy_isourate"/>
    <property type="match status" value="1"/>
</dbReference>
<gene>
    <name evidence="10" type="ORF">FB458_2383</name>
</gene>
<organism evidence="10 11">
    <name type="scientific">Lapillicoccus jejuensis</name>
    <dbReference type="NCBI Taxonomy" id="402171"/>
    <lineage>
        <taxon>Bacteria</taxon>
        <taxon>Bacillati</taxon>
        <taxon>Actinomycetota</taxon>
        <taxon>Actinomycetes</taxon>
        <taxon>Micrococcales</taxon>
        <taxon>Intrasporangiaceae</taxon>
        <taxon>Lapillicoccus</taxon>
    </lineage>
</organism>
<evidence type="ECO:0000256" key="8">
    <source>
        <dbReference type="RuleBase" id="RU361270"/>
    </source>
</evidence>
<dbReference type="InterPro" id="IPR023416">
    <property type="entry name" value="Transthyretin/HIU_hydrolase_d"/>
</dbReference>
<dbReference type="EC" id="3.5.2.17" evidence="8"/>
<evidence type="ECO:0000256" key="2">
    <source>
        <dbReference type="ARBA" id="ARBA00002704"/>
    </source>
</evidence>
<dbReference type="SUPFAM" id="SSF49472">
    <property type="entry name" value="Transthyretin (synonym: prealbumin)"/>
    <property type="match status" value="1"/>
</dbReference>
<feature type="binding site" evidence="7">
    <location>
        <position position="107"/>
    </location>
    <ligand>
        <name>substrate</name>
    </ligand>
</feature>
<dbReference type="InterPro" id="IPR000895">
    <property type="entry name" value="Transthyretin/HIU_hydrolase"/>
</dbReference>
<dbReference type="Gene3D" id="2.60.40.180">
    <property type="entry name" value="Transthyretin/hydroxyisourate hydrolase domain"/>
    <property type="match status" value="1"/>
</dbReference>
<accession>A0A542E1Q3</accession>
<dbReference type="RefSeq" id="WP_141848671.1">
    <property type="nucleotide sequence ID" value="NZ_BAAAPR010000014.1"/>
</dbReference>
<dbReference type="Proteomes" id="UP000317893">
    <property type="component" value="Unassembled WGS sequence"/>
</dbReference>
<dbReference type="GO" id="GO:0033971">
    <property type="term" value="F:hydroxyisourate hydrolase activity"/>
    <property type="evidence" value="ECO:0007669"/>
    <property type="project" value="UniProtKB-EC"/>
</dbReference>
<comment type="subunit">
    <text evidence="4 8">Homotetramer.</text>
</comment>
<evidence type="ECO:0000256" key="7">
    <source>
        <dbReference type="PIRSR" id="PIRSR600895-51"/>
    </source>
</evidence>
<evidence type="ECO:0000313" key="11">
    <source>
        <dbReference type="Proteomes" id="UP000317893"/>
    </source>
</evidence>
<feature type="domain" description="Transthyretin/hydroxyisourate hydrolase" evidence="9">
    <location>
        <begin position="4"/>
        <end position="109"/>
    </location>
</feature>
<dbReference type="PANTHER" id="PTHR10395">
    <property type="entry name" value="URICASE AND TRANSTHYRETIN-RELATED"/>
    <property type="match status" value="1"/>
</dbReference>
<evidence type="ECO:0000259" key="9">
    <source>
        <dbReference type="Pfam" id="PF00576"/>
    </source>
</evidence>
<feature type="binding site" evidence="7">
    <location>
        <position position="7"/>
    </location>
    <ligand>
        <name>substrate</name>
    </ligand>
</feature>
<dbReference type="PROSITE" id="PS00768">
    <property type="entry name" value="TRANSTHYRETIN_1"/>
    <property type="match status" value="1"/>
</dbReference>
<keyword evidence="5 8" id="KW-0659">Purine metabolism</keyword>
<evidence type="ECO:0000256" key="3">
    <source>
        <dbReference type="ARBA" id="ARBA00009850"/>
    </source>
</evidence>
<dbReference type="AlphaFoldDB" id="A0A542E1Q3"/>
<reference evidence="10 11" key="1">
    <citation type="submission" date="2019-06" db="EMBL/GenBank/DDBJ databases">
        <title>Sequencing the genomes of 1000 actinobacteria strains.</title>
        <authorList>
            <person name="Klenk H.-P."/>
        </authorList>
    </citation>
    <scope>NUCLEOTIDE SEQUENCE [LARGE SCALE GENOMIC DNA]</scope>
    <source>
        <strain evidence="10 11">DSM 18607</strain>
    </source>
</reference>
<comment type="caution">
    <text evidence="10">The sequence shown here is derived from an EMBL/GenBank/DDBJ whole genome shotgun (WGS) entry which is preliminary data.</text>
</comment>